<dbReference type="Pfam" id="PF02518">
    <property type="entry name" value="HATPase_c"/>
    <property type="match status" value="1"/>
</dbReference>
<dbReference type="EMBL" id="JACJVQ010000008">
    <property type="protein sequence ID" value="MBB6634809.1"/>
    <property type="molecule type" value="Genomic_DNA"/>
</dbReference>
<dbReference type="CDD" id="cd18773">
    <property type="entry name" value="PDC1_HK_sensor"/>
    <property type="match status" value="1"/>
</dbReference>
<keyword evidence="3 8" id="KW-0418">Kinase</keyword>
<evidence type="ECO:0000256" key="1">
    <source>
        <dbReference type="ARBA" id="ARBA00022679"/>
    </source>
</evidence>
<evidence type="ECO:0000256" key="2">
    <source>
        <dbReference type="ARBA" id="ARBA00022741"/>
    </source>
</evidence>
<dbReference type="PROSITE" id="PS50109">
    <property type="entry name" value="HIS_KIN"/>
    <property type="match status" value="1"/>
</dbReference>
<dbReference type="GO" id="GO:0005524">
    <property type="term" value="F:ATP binding"/>
    <property type="evidence" value="ECO:0007669"/>
    <property type="project" value="UniProtKB-KW"/>
</dbReference>
<evidence type="ECO:0000256" key="4">
    <source>
        <dbReference type="ARBA" id="ARBA00022840"/>
    </source>
</evidence>
<protein>
    <submittedName>
        <fullName evidence="8">Histidine kinase</fullName>
    </submittedName>
</protein>
<keyword evidence="6" id="KW-0472">Membrane</keyword>
<organism evidence="8 9">
    <name type="scientific">Cohnella thailandensis</name>
    <dbReference type="NCBI Taxonomy" id="557557"/>
    <lineage>
        <taxon>Bacteria</taxon>
        <taxon>Bacillati</taxon>
        <taxon>Bacillota</taxon>
        <taxon>Bacilli</taxon>
        <taxon>Bacillales</taxon>
        <taxon>Paenibacillaceae</taxon>
        <taxon>Cohnella</taxon>
    </lineage>
</organism>
<name>A0A841SUY9_9BACL</name>
<dbReference type="PANTHER" id="PTHR34220:SF7">
    <property type="entry name" value="SENSOR HISTIDINE KINASE YPDA"/>
    <property type="match status" value="1"/>
</dbReference>
<sequence length="590" mass="67289">MITTTARFFAKNLVTFLLPMLIPLVVLGAMSAFLIQQYVVHEINSNNTNMLKQTKENIELLFNEQNSLNLHIIASATQFMNLKGMLNKPLPSAEDYEQLAALKNFIDSPSIASPYIDSIYIYLNNENRRFISSASGGFMELDDYPDRTWYDSYLQHEGDEAIWTESRAVPRYNVSKELEYSDVITMYRNFKVMDGTGGVIVLNIKREYIERRLNDLATVNGQLLAVADEQGSIILRNSERYAPAPEEIAQIIARKGNSFSIKATGEKALINKIHSDPYDWTFLSVTPEQSLYTALNRLLRIGAVLLTLSLLAAFLLAYQMTKKNYWDLKVIMSILDAAEKGKPLPVHRTKGNSVYSQIIRSLLQNFIEHNYMRIQLSESQYKTQAAQFAALQSQLNPHFLYNTLETIHWKAASYTDGPNELTNIVEHLSDILRYSLDGQNGLVPLRVEIANTKSYIAIQKTRHGERFDIWWEYDTELEKYHMLKLIFQPLIENSLQHGLGRPGRKLAIKIKIQRLGNRLRLAVIDNGNGITEERMVELRTRLFSESPPTNHIGLINTQRRIKLAYGGRSELRVKSKPGVGTLIAIVLPID</sequence>
<dbReference type="GO" id="GO:0000155">
    <property type="term" value="F:phosphorelay sensor kinase activity"/>
    <property type="evidence" value="ECO:0007669"/>
    <property type="project" value="InterPro"/>
</dbReference>
<dbReference type="PANTHER" id="PTHR34220">
    <property type="entry name" value="SENSOR HISTIDINE KINASE YPDA"/>
    <property type="match status" value="1"/>
</dbReference>
<reference evidence="8 9" key="1">
    <citation type="submission" date="2020-08" db="EMBL/GenBank/DDBJ databases">
        <title>Cohnella phylogeny.</title>
        <authorList>
            <person name="Dunlap C."/>
        </authorList>
    </citation>
    <scope>NUCLEOTIDE SEQUENCE [LARGE SCALE GENOMIC DNA]</scope>
    <source>
        <strain evidence="8 9">DSM 25241</strain>
    </source>
</reference>
<feature type="transmembrane region" description="Helical" evidence="6">
    <location>
        <begin position="12"/>
        <end position="35"/>
    </location>
</feature>
<evidence type="ECO:0000313" key="8">
    <source>
        <dbReference type="EMBL" id="MBB6634809.1"/>
    </source>
</evidence>
<evidence type="ECO:0000256" key="6">
    <source>
        <dbReference type="SAM" id="Phobius"/>
    </source>
</evidence>
<proteinExistence type="predicted"/>
<evidence type="ECO:0000259" key="7">
    <source>
        <dbReference type="PROSITE" id="PS50109"/>
    </source>
</evidence>
<dbReference type="InterPro" id="IPR010559">
    <property type="entry name" value="Sig_transdc_His_kin_internal"/>
</dbReference>
<keyword evidence="5" id="KW-0902">Two-component regulatory system</keyword>
<evidence type="ECO:0000313" key="9">
    <source>
        <dbReference type="Proteomes" id="UP000535838"/>
    </source>
</evidence>
<dbReference type="Proteomes" id="UP000535838">
    <property type="component" value="Unassembled WGS sequence"/>
</dbReference>
<dbReference type="Gene3D" id="3.30.565.10">
    <property type="entry name" value="Histidine kinase-like ATPase, C-terminal domain"/>
    <property type="match status" value="1"/>
</dbReference>
<dbReference type="InterPro" id="IPR036890">
    <property type="entry name" value="HATPase_C_sf"/>
</dbReference>
<dbReference type="Pfam" id="PF06580">
    <property type="entry name" value="His_kinase"/>
    <property type="match status" value="1"/>
</dbReference>
<comment type="caution">
    <text evidence="8">The sequence shown here is derived from an EMBL/GenBank/DDBJ whole genome shotgun (WGS) entry which is preliminary data.</text>
</comment>
<gene>
    <name evidence="8" type="ORF">H7B67_11880</name>
</gene>
<dbReference type="InterPro" id="IPR050640">
    <property type="entry name" value="Bact_2-comp_sensor_kinase"/>
</dbReference>
<dbReference type="GO" id="GO:0016020">
    <property type="term" value="C:membrane"/>
    <property type="evidence" value="ECO:0007669"/>
    <property type="project" value="InterPro"/>
</dbReference>
<feature type="domain" description="Histidine kinase" evidence="7">
    <location>
        <begin position="483"/>
        <end position="590"/>
    </location>
</feature>
<keyword evidence="6" id="KW-0812">Transmembrane</keyword>
<dbReference type="AlphaFoldDB" id="A0A841SUY9"/>
<dbReference type="InterPro" id="IPR003594">
    <property type="entry name" value="HATPase_dom"/>
</dbReference>
<accession>A0A841SUY9</accession>
<keyword evidence="9" id="KW-1185">Reference proteome</keyword>
<dbReference type="SUPFAM" id="SSF55874">
    <property type="entry name" value="ATPase domain of HSP90 chaperone/DNA topoisomerase II/histidine kinase"/>
    <property type="match status" value="1"/>
</dbReference>
<feature type="transmembrane region" description="Helical" evidence="6">
    <location>
        <begin position="298"/>
        <end position="318"/>
    </location>
</feature>
<keyword evidence="2" id="KW-0547">Nucleotide-binding</keyword>
<dbReference type="RefSeq" id="WP_185120047.1">
    <property type="nucleotide sequence ID" value="NZ_JACJVQ010000008.1"/>
</dbReference>
<keyword evidence="6" id="KW-1133">Transmembrane helix</keyword>
<evidence type="ECO:0000256" key="3">
    <source>
        <dbReference type="ARBA" id="ARBA00022777"/>
    </source>
</evidence>
<keyword evidence="1" id="KW-0808">Transferase</keyword>
<keyword evidence="4" id="KW-0067">ATP-binding</keyword>
<evidence type="ECO:0000256" key="5">
    <source>
        <dbReference type="ARBA" id="ARBA00023012"/>
    </source>
</evidence>
<dbReference type="InterPro" id="IPR005467">
    <property type="entry name" value="His_kinase_dom"/>
</dbReference>